<evidence type="ECO:0000313" key="3">
    <source>
        <dbReference type="Proteomes" id="UP000799770"/>
    </source>
</evidence>
<evidence type="ECO:0000313" key="2">
    <source>
        <dbReference type="EMBL" id="KAF2114498.1"/>
    </source>
</evidence>
<evidence type="ECO:0000256" key="1">
    <source>
        <dbReference type="SAM" id="MobiDB-lite"/>
    </source>
</evidence>
<feature type="compositionally biased region" description="Polar residues" evidence="1">
    <location>
        <begin position="68"/>
        <end position="90"/>
    </location>
</feature>
<feature type="compositionally biased region" description="Low complexity" evidence="1">
    <location>
        <begin position="33"/>
        <end position="46"/>
    </location>
</feature>
<name>A0A6A5Z7Z0_9PLEO</name>
<protein>
    <submittedName>
        <fullName evidence="2">Uncharacterized protein</fullName>
    </submittedName>
</protein>
<gene>
    <name evidence="2" type="ORF">BDV96DRAFT_99161</name>
</gene>
<dbReference type="PANTHER" id="PTHR34693">
    <property type="entry name" value="PROTEIN PAR32"/>
    <property type="match status" value="1"/>
</dbReference>
<feature type="compositionally biased region" description="Basic and acidic residues" evidence="1">
    <location>
        <begin position="12"/>
        <end position="30"/>
    </location>
</feature>
<dbReference type="EMBL" id="ML977325">
    <property type="protein sequence ID" value="KAF2114498.1"/>
    <property type="molecule type" value="Genomic_DNA"/>
</dbReference>
<feature type="region of interest" description="Disordered" evidence="1">
    <location>
        <begin position="1"/>
        <end position="166"/>
    </location>
</feature>
<proteinExistence type="predicted"/>
<dbReference type="AlphaFoldDB" id="A0A6A5Z7Z0"/>
<accession>A0A6A5Z7Z0</accession>
<dbReference type="InterPro" id="IPR053203">
    <property type="entry name" value="Cisplatin_resist-associated"/>
</dbReference>
<keyword evidence="3" id="KW-1185">Reference proteome</keyword>
<sequence length="166" mass="17905">MPYGRGGAGNIGREEQIKEQNKKLAEDVEAQRSLASSAAPPATSSSQVPDYAHSGRGGAGNWYEPKNLQATGTFSHPSDSTAIPTSSKPHVSTPWHPDNQELPVARAGRGGAGNFVWKDEEKERQREEEELRKRQQLNEKVEKDVEAGLPKPPGAVLGGVKAGRGW</sequence>
<dbReference type="PANTHER" id="PTHR34693:SF5">
    <property type="match status" value="1"/>
</dbReference>
<dbReference type="Pfam" id="PF12223">
    <property type="entry name" value="DUF3602"/>
    <property type="match status" value="2"/>
</dbReference>
<dbReference type="Proteomes" id="UP000799770">
    <property type="component" value="Unassembled WGS sequence"/>
</dbReference>
<dbReference type="InterPro" id="IPR022024">
    <property type="entry name" value="DUF3602"/>
</dbReference>
<feature type="compositionally biased region" description="Gly residues" evidence="1">
    <location>
        <begin position="156"/>
        <end position="166"/>
    </location>
</feature>
<reference evidence="2" key="1">
    <citation type="journal article" date="2020" name="Stud. Mycol.">
        <title>101 Dothideomycetes genomes: a test case for predicting lifestyles and emergence of pathogens.</title>
        <authorList>
            <person name="Haridas S."/>
            <person name="Albert R."/>
            <person name="Binder M."/>
            <person name="Bloem J."/>
            <person name="Labutti K."/>
            <person name="Salamov A."/>
            <person name="Andreopoulos B."/>
            <person name="Baker S."/>
            <person name="Barry K."/>
            <person name="Bills G."/>
            <person name="Bluhm B."/>
            <person name="Cannon C."/>
            <person name="Castanera R."/>
            <person name="Culley D."/>
            <person name="Daum C."/>
            <person name="Ezra D."/>
            <person name="Gonzalez J."/>
            <person name="Henrissat B."/>
            <person name="Kuo A."/>
            <person name="Liang C."/>
            <person name="Lipzen A."/>
            <person name="Lutzoni F."/>
            <person name="Magnuson J."/>
            <person name="Mondo S."/>
            <person name="Nolan M."/>
            <person name="Ohm R."/>
            <person name="Pangilinan J."/>
            <person name="Park H.-J."/>
            <person name="Ramirez L."/>
            <person name="Alfaro M."/>
            <person name="Sun H."/>
            <person name="Tritt A."/>
            <person name="Yoshinaga Y."/>
            <person name="Zwiers L.-H."/>
            <person name="Turgeon B."/>
            <person name="Goodwin S."/>
            <person name="Spatafora J."/>
            <person name="Crous P."/>
            <person name="Grigoriev I."/>
        </authorList>
    </citation>
    <scope>NUCLEOTIDE SEQUENCE</scope>
    <source>
        <strain evidence="2">CBS 627.86</strain>
    </source>
</reference>
<organism evidence="2 3">
    <name type="scientific">Lophiotrema nucula</name>
    <dbReference type="NCBI Taxonomy" id="690887"/>
    <lineage>
        <taxon>Eukaryota</taxon>
        <taxon>Fungi</taxon>
        <taxon>Dikarya</taxon>
        <taxon>Ascomycota</taxon>
        <taxon>Pezizomycotina</taxon>
        <taxon>Dothideomycetes</taxon>
        <taxon>Pleosporomycetidae</taxon>
        <taxon>Pleosporales</taxon>
        <taxon>Lophiotremataceae</taxon>
        <taxon>Lophiotrema</taxon>
    </lineage>
</organism>
<dbReference type="OrthoDB" id="4159136at2759"/>
<feature type="compositionally biased region" description="Basic and acidic residues" evidence="1">
    <location>
        <begin position="117"/>
        <end position="146"/>
    </location>
</feature>
<feature type="compositionally biased region" description="Gly residues" evidence="1">
    <location>
        <begin position="1"/>
        <end position="10"/>
    </location>
</feature>